<evidence type="ECO:0000313" key="2">
    <source>
        <dbReference type="EMBL" id="EZA59723.1"/>
    </source>
</evidence>
<dbReference type="EMBL" id="KK107093">
    <property type="protein sequence ID" value="EZA59723.1"/>
    <property type="molecule type" value="Genomic_DNA"/>
</dbReference>
<evidence type="ECO:0000313" key="3">
    <source>
        <dbReference type="Proteomes" id="UP000053097"/>
    </source>
</evidence>
<dbReference type="GO" id="GO:0003676">
    <property type="term" value="F:nucleic acid binding"/>
    <property type="evidence" value="ECO:0007669"/>
    <property type="project" value="InterPro"/>
</dbReference>
<feature type="transmembrane region" description="Helical" evidence="1">
    <location>
        <begin position="133"/>
        <end position="154"/>
    </location>
</feature>
<feature type="transmembrane region" description="Helical" evidence="1">
    <location>
        <begin position="107"/>
        <end position="127"/>
    </location>
</feature>
<organism evidence="2 3">
    <name type="scientific">Ooceraea biroi</name>
    <name type="common">Clonal raider ant</name>
    <name type="synonym">Cerapachys biroi</name>
    <dbReference type="NCBI Taxonomy" id="2015173"/>
    <lineage>
        <taxon>Eukaryota</taxon>
        <taxon>Metazoa</taxon>
        <taxon>Ecdysozoa</taxon>
        <taxon>Arthropoda</taxon>
        <taxon>Hexapoda</taxon>
        <taxon>Insecta</taxon>
        <taxon>Pterygota</taxon>
        <taxon>Neoptera</taxon>
        <taxon>Endopterygota</taxon>
        <taxon>Hymenoptera</taxon>
        <taxon>Apocrita</taxon>
        <taxon>Aculeata</taxon>
        <taxon>Formicoidea</taxon>
        <taxon>Formicidae</taxon>
        <taxon>Dorylinae</taxon>
        <taxon>Ooceraea</taxon>
    </lineage>
</organism>
<keyword evidence="1" id="KW-0472">Membrane</keyword>
<dbReference type="AlphaFoldDB" id="A0A026WUT3"/>
<evidence type="ECO:0008006" key="4">
    <source>
        <dbReference type="Google" id="ProtNLM"/>
    </source>
</evidence>
<keyword evidence="1" id="KW-1133">Transmembrane helix</keyword>
<name>A0A026WUT3_OOCBI</name>
<dbReference type="Gene3D" id="3.30.420.10">
    <property type="entry name" value="Ribonuclease H-like superfamily/Ribonuclease H"/>
    <property type="match status" value="1"/>
</dbReference>
<keyword evidence="3" id="KW-1185">Reference proteome</keyword>
<dbReference type="Proteomes" id="UP000053097">
    <property type="component" value="Unassembled WGS sequence"/>
</dbReference>
<dbReference type="PANTHER" id="PTHR47326:SF1">
    <property type="entry name" value="HTH PSQ-TYPE DOMAIN-CONTAINING PROTEIN"/>
    <property type="match status" value="1"/>
</dbReference>
<reference evidence="2 3" key="1">
    <citation type="journal article" date="2014" name="Curr. Biol.">
        <title>The genome of the clonal raider ant Cerapachys biroi.</title>
        <authorList>
            <person name="Oxley P.R."/>
            <person name="Ji L."/>
            <person name="Fetter-Pruneda I."/>
            <person name="McKenzie S.K."/>
            <person name="Li C."/>
            <person name="Hu H."/>
            <person name="Zhang G."/>
            <person name="Kronauer D.J."/>
        </authorList>
    </citation>
    <scope>NUCLEOTIDE SEQUENCE [LARGE SCALE GENOMIC DNA]</scope>
</reference>
<dbReference type="InterPro" id="IPR036397">
    <property type="entry name" value="RNaseH_sf"/>
</dbReference>
<gene>
    <name evidence="2" type="ORF">X777_16371</name>
</gene>
<accession>A0A026WUT3</accession>
<sequence length="159" mass="18735">MLRNRMWFMHDGAPPHFSLAVRQFLNRKFANRWIGRGTQRPNHLWLARSPDLNPVDFFLWGQLKSLVYATPIQNEEDLRNRIIDGCERIRNTPGIFERVRQSMERRVEACIMAAGGHFSAVTVMLLFFFLVTIFFFVIIFLFGYYCFSFVSFAITQTVL</sequence>
<dbReference type="PANTHER" id="PTHR47326">
    <property type="entry name" value="TRANSPOSABLE ELEMENT TC3 TRANSPOSASE-LIKE PROTEIN"/>
    <property type="match status" value="1"/>
</dbReference>
<evidence type="ECO:0000256" key="1">
    <source>
        <dbReference type="SAM" id="Phobius"/>
    </source>
</evidence>
<proteinExistence type="predicted"/>
<keyword evidence="1" id="KW-0812">Transmembrane</keyword>
<protein>
    <recommendedName>
        <fullName evidence="4">Transposable element Tc3 transposase</fullName>
    </recommendedName>
</protein>